<dbReference type="SUPFAM" id="SSF55874">
    <property type="entry name" value="ATPase domain of HSP90 chaperone/DNA topoisomerase II/histidine kinase"/>
    <property type="match status" value="2"/>
</dbReference>
<dbReference type="CDD" id="cd00082">
    <property type="entry name" value="HisKA"/>
    <property type="match status" value="1"/>
</dbReference>
<dbReference type="GO" id="GO:0009927">
    <property type="term" value="F:histidine phosphotransfer kinase activity"/>
    <property type="evidence" value="ECO:0007669"/>
    <property type="project" value="TreeGrafter"/>
</dbReference>
<dbReference type="GO" id="GO:0000155">
    <property type="term" value="F:phosphorelay sensor kinase activity"/>
    <property type="evidence" value="ECO:0007669"/>
    <property type="project" value="InterPro"/>
</dbReference>
<comment type="caution">
    <text evidence="11">The sequence shown here is derived from an EMBL/GenBank/DDBJ whole genome shotgun (WGS) entry which is preliminary data.</text>
</comment>
<feature type="domain" description="Response regulatory" evidence="10">
    <location>
        <begin position="472"/>
        <end position="593"/>
    </location>
</feature>
<dbReference type="InterPro" id="IPR036890">
    <property type="entry name" value="HATPase_C_sf"/>
</dbReference>
<dbReference type="PANTHER" id="PTHR43047">
    <property type="entry name" value="TWO-COMPONENT HISTIDINE PROTEIN KINASE"/>
    <property type="match status" value="1"/>
</dbReference>
<evidence type="ECO:0000256" key="2">
    <source>
        <dbReference type="ARBA" id="ARBA00012438"/>
    </source>
</evidence>
<protein>
    <recommendedName>
        <fullName evidence="2">histidine kinase</fullName>
        <ecNumber evidence="2">2.7.13.3</ecNumber>
    </recommendedName>
</protein>
<dbReference type="SUPFAM" id="SSF47384">
    <property type="entry name" value="Homodimeric domain of signal transducing histidine kinase"/>
    <property type="match status" value="1"/>
</dbReference>
<dbReference type="CDD" id="cd16922">
    <property type="entry name" value="HATPase_EvgS-ArcB-TorS-like"/>
    <property type="match status" value="1"/>
</dbReference>
<evidence type="ECO:0000256" key="8">
    <source>
        <dbReference type="SAM" id="Coils"/>
    </source>
</evidence>
<dbReference type="PRINTS" id="PR00344">
    <property type="entry name" value="BCTRLSENSOR"/>
</dbReference>
<evidence type="ECO:0000256" key="4">
    <source>
        <dbReference type="ARBA" id="ARBA00022679"/>
    </source>
</evidence>
<dbReference type="FunFam" id="3.30.565.10:FF:000010">
    <property type="entry name" value="Sensor histidine kinase RcsC"/>
    <property type="match status" value="1"/>
</dbReference>
<keyword evidence="3 7" id="KW-0597">Phosphoprotein</keyword>
<dbReference type="Gene3D" id="3.40.50.2300">
    <property type="match status" value="1"/>
</dbReference>
<dbReference type="PANTHER" id="PTHR43047:SF72">
    <property type="entry name" value="OSMOSENSING HISTIDINE PROTEIN KINASE SLN1"/>
    <property type="match status" value="1"/>
</dbReference>
<sequence length="593" mass="65278">MVRLMSASPKHWPIVTVPIENEGDVVAVRQRAHRVADMLGFERQDQTRIATAVSELARNAYGYAGGGRAEFALDGTTTPQRFVVRICDNGPGIANLQLILDGQYRSSSGMGLGLIGARRLMDTFTINSTPGKGTTVEVGHKLPLRVAPWPRAKLTDIVSSLKKETSSDPLAALREQNRELMQNLEELRRREEESQQLNEELGDTNRGVVALYAELDGRAEQLRQASELKTRFLSNMSHEFRTPLNSVLALSRLLLDRIDGDLTAEQERQVGYIRRSAESLLDLVNDMLDLAKVEAGKAEIKPVRFAVTSLFGALRGALKPLLTSTAVELLFESPKDLQPLYTDEAKVAQILRNLISNALKFTEEGEVRVTARTSENGASIIFSVRDTGIGIAPEHHERIFEEFSQVDTKLQRKVKGTGLGLPLSRSLAQLLGGDLTVESSPGEGSVFSLKIPASLGQPDREMLTRSPDDSKSVLLIDDDETFRYVMRQIVGNETRYEFMEADGGEEGLRLAREKKPDVIVLDLQMPAVDGFTVLQQLASDDRTNAIPIVVSTSMTIDGPLRARLPAHVRLISKNAISRESVSSFLRDAVQGAS</sequence>
<dbReference type="Pfam" id="PF00512">
    <property type="entry name" value="HisKA"/>
    <property type="match status" value="1"/>
</dbReference>
<dbReference type="Gene3D" id="1.10.287.130">
    <property type="match status" value="1"/>
</dbReference>
<evidence type="ECO:0000259" key="10">
    <source>
        <dbReference type="PROSITE" id="PS50110"/>
    </source>
</evidence>
<evidence type="ECO:0000256" key="6">
    <source>
        <dbReference type="ARBA" id="ARBA00023012"/>
    </source>
</evidence>
<dbReference type="SUPFAM" id="SSF52172">
    <property type="entry name" value="CheY-like"/>
    <property type="match status" value="1"/>
</dbReference>
<dbReference type="InterPro" id="IPR003661">
    <property type="entry name" value="HisK_dim/P_dom"/>
</dbReference>
<dbReference type="Pfam" id="PF02518">
    <property type="entry name" value="HATPase_c"/>
    <property type="match status" value="2"/>
</dbReference>
<dbReference type="InterPro" id="IPR003594">
    <property type="entry name" value="HATPase_dom"/>
</dbReference>
<dbReference type="InterPro" id="IPR011006">
    <property type="entry name" value="CheY-like_superfamily"/>
</dbReference>
<comment type="catalytic activity">
    <reaction evidence="1">
        <text>ATP + protein L-histidine = ADP + protein N-phospho-L-histidine.</text>
        <dbReference type="EC" id="2.7.13.3"/>
    </reaction>
</comment>
<dbReference type="PROSITE" id="PS50109">
    <property type="entry name" value="HIS_KIN"/>
    <property type="match status" value="1"/>
</dbReference>
<feature type="coiled-coil region" evidence="8">
    <location>
        <begin position="170"/>
        <end position="204"/>
    </location>
</feature>
<dbReference type="InterPro" id="IPR005467">
    <property type="entry name" value="His_kinase_dom"/>
</dbReference>
<dbReference type="SMART" id="SM00387">
    <property type="entry name" value="HATPase_c"/>
    <property type="match status" value="2"/>
</dbReference>
<dbReference type="CDD" id="cd16934">
    <property type="entry name" value="HATPase_RsbT-like"/>
    <property type="match status" value="1"/>
</dbReference>
<dbReference type="InterPro" id="IPR036097">
    <property type="entry name" value="HisK_dim/P_sf"/>
</dbReference>
<evidence type="ECO:0000256" key="3">
    <source>
        <dbReference type="ARBA" id="ARBA00022553"/>
    </source>
</evidence>
<dbReference type="Pfam" id="PF00072">
    <property type="entry name" value="Response_reg"/>
    <property type="match status" value="1"/>
</dbReference>
<evidence type="ECO:0000256" key="5">
    <source>
        <dbReference type="ARBA" id="ARBA00022777"/>
    </source>
</evidence>
<dbReference type="PROSITE" id="PS50110">
    <property type="entry name" value="RESPONSE_REGULATORY"/>
    <property type="match status" value="1"/>
</dbReference>
<dbReference type="EC" id="2.7.13.3" evidence="2"/>
<organism evidence="11">
    <name type="scientific">Bradyrhizobium barranii subsp. barranii</name>
    <dbReference type="NCBI Taxonomy" id="2823807"/>
    <lineage>
        <taxon>Bacteria</taxon>
        <taxon>Pseudomonadati</taxon>
        <taxon>Pseudomonadota</taxon>
        <taxon>Alphaproteobacteria</taxon>
        <taxon>Hyphomicrobiales</taxon>
        <taxon>Nitrobacteraceae</taxon>
        <taxon>Bradyrhizobium</taxon>
        <taxon>Bradyrhizobium barranii</taxon>
    </lineage>
</organism>
<dbReference type="SMART" id="SM00448">
    <property type="entry name" value="REC"/>
    <property type="match status" value="1"/>
</dbReference>
<name>A0A7Z0TS01_9BRAD</name>
<dbReference type="Gene3D" id="3.30.565.10">
    <property type="entry name" value="Histidine kinase-like ATPase, C-terminal domain"/>
    <property type="match status" value="2"/>
</dbReference>
<feature type="modified residue" description="4-aspartylphosphate" evidence="7">
    <location>
        <position position="522"/>
    </location>
</feature>
<dbReference type="InterPro" id="IPR004358">
    <property type="entry name" value="Sig_transdc_His_kin-like_C"/>
</dbReference>
<reference evidence="11" key="1">
    <citation type="submission" date="2020-06" db="EMBL/GenBank/DDBJ databases">
        <title>Whole Genome Sequence of Bradyrhizobium sp. Strain 323S2.</title>
        <authorList>
            <person name="Bromfield E.S.P."/>
        </authorList>
    </citation>
    <scope>NUCLEOTIDE SEQUENCE [LARGE SCALE GENOMIC DNA]</scope>
    <source>
        <strain evidence="11">323S2</strain>
    </source>
</reference>
<keyword evidence="6" id="KW-0902">Two-component regulatory system</keyword>
<evidence type="ECO:0000256" key="1">
    <source>
        <dbReference type="ARBA" id="ARBA00000085"/>
    </source>
</evidence>
<evidence type="ECO:0000256" key="7">
    <source>
        <dbReference type="PROSITE-ProRule" id="PRU00169"/>
    </source>
</evidence>
<keyword evidence="4" id="KW-0808">Transferase</keyword>
<dbReference type="AlphaFoldDB" id="A0A7Z0TS01"/>
<keyword evidence="5" id="KW-0418">Kinase</keyword>
<evidence type="ECO:0000313" key="11">
    <source>
        <dbReference type="EMBL" id="NYY94366.1"/>
    </source>
</evidence>
<feature type="domain" description="Histidine kinase" evidence="9">
    <location>
        <begin position="235"/>
        <end position="455"/>
    </location>
</feature>
<evidence type="ECO:0000259" key="9">
    <source>
        <dbReference type="PROSITE" id="PS50109"/>
    </source>
</evidence>
<dbReference type="SMART" id="SM00388">
    <property type="entry name" value="HisKA"/>
    <property type="match status" value="1"/>
</dbReference>
<dbReference type="EMBL" id="JACBFH010000001">
    <property type="protein sequence ID" value="NYY94366.1"/>
    <property type="molecule type" value="Genomic_DNA"/>
</dbReference>
<proteinExistence type="predicted"/>
<gene>
    <name evidence="11" type="ORF">G6321_40050</name>
</gene>
<accession>A0A7Z0TS01</accession>
<keyword evidence="8" id="KW-0175">Coiled coil</keyword>
<dbReference type="InterPro" id="IPR001789">
    <property type="entry name" value="Sig_transdc_resp-reg_receiver"/>
</dbReference>
<dbReference type="GO" id="GO:0005886">
    <property type="term" value="C:plasma membrane"/>
    <property type="evidence" value="ECO:0007669"/>
    <property type="project" value="TreeGrafter"/>
</dbReference>